<dbReference type="PANTHER" id="PTHR15245">
    <property type="entry name" value="SYMPLEKIN-RELATED"/>
    <property type="match status" value="1"/>
</dbReference>
<evidence type="ECO:0000256" key="1">
    <source>
        <dbReference type="ARBA" id="ARBA00004123"/>
    </source>
</evidence>
<dbReference type="InterPro" id="IPR011989">
    <property type="entry name" value="ARM-like"/>
</dbReference>
<evidence type="ECO:0000256" key="2">
    <source>
        <dbReference type="ARBA" id="ARBA00022664"/>
    </source>
</evidence>
<dbReference type="Pfam" id="PF11935">
    <property type="entry name" value="SYMPK_PTA1_N"/>
    <property type="match status" value="1"/>
</dbReference>
<dbReference type="FunCoup" id="A0A2N3NDH9">
    <property type="interactions" value="183"/>
</dbReference>
<evidence type="ECO:0000313" key="6">
    <source>
        <dbReference type="Proteomes" id="UP000233524"/>
    </source>
</evidence>
<dbReference type="GO" id="GO:0005847">
    <property type="term" value="C:mRNA cleavage and polyadenylation specificity factor complex"/>
    <property type="evidence" value="ECO:0007669"/>
    <property type="project" value="TreeGrafter"/>
</dbReference>
<keyword evidence="6" id="KW-1185">Reference proteome</keyword>
<accession>A0A2N3NDH9</accession>
<evidence type="ECO:0000256" key="3">
    <source>
        <dbReference type="ARBA" id="ARBA00023242"/>
    </source>
</evidence>
<dbReference type="VEuPathDB" id="FungiDB:jhhlp_002279"/>
<comment type="subcellular location">
    <subcellularLocation>
        <location evidence="1">Nucleus</location>
    </subcellularLocation>
</comment>
<protein>
    <recommendedName>
        <fullName evidence="4">Symplekin/Pta1 N-terminal domain-containing protein</fullName>
    </recommendedName>
</protein>
<dbReference type="PANTHER" id="PTHR15245:SF20">
    <property type="entry name" value="SYMPLEKIN"/>
    <property type="match status" value="1"/>
</dbReference>
<dbReference type="STRING" id="41688.A0A2N3NDH9"/>
<reference evidence="5 6" key="1">
    <citation type="journal article" date="2017" name="G3 (Bethesda)">
        <title>First Draft Genome Sequence of the Pathogenic Fungus Lomentospora prolificans (Formerly Scedosporium prolificans).</title>
        <authorList>
            <person name="Luo R."/>
            <person name="Zimin A."/>
            <person name="Workman R."/>
            <person name="Fan Y."/>
            <person name="Pertea G."/>
            <person name="Grossman N."/>
            <person name="Wear M.P."/>
            <person name="Jia B."/>
            <person name="Miller H."/>
            <person name="Casadevall A."/>
            <person name="Timp W."/>
            <person name="Zhang S.X."/>
            <person name="Salzberg S.L."/>
        </authorList>
    </citation>
    <scope>NUCLEOTIDE SEQUENCE [LARGE SCALE GENOMIC DNA]</scope>
    <source>
        <strain evidence="5 6">JHH-5317</strain>
    </source>
</reference>
<dbReference type="OrthoDB" id="331600at2759"/>
<evidence type="ECO:0000259" key="4">
    <source>
        <dbReference type="Pfam" id="PF11935"/>
    </source>
</evidence>
<dbReference type="SUPFAM" id="SSF48371">
    <property type="entry name" value="ARM repeat"/>
    <property type="match status" value="1"/>
</dbReference>
<dbReference type="GO" id="GO:0006397">
    <property type="term" value="P:mRNA processing"/>
    <property type="evidence" value="ECO:0007669"/>
    <property type="project" value="UniProtKB-KW"/>
</dbReference>
<dbReference type="Proteomes" id="UP000233524">
    <property type="component" value="Unassembled WGS sequence"/>
</dbReference>
<dbReference type="AlphaFoldDB" id="A0A2N3NDH9"/>
<feature type="non-terminal residue" evidence="5">
    <location>
        <position position="1"/>
    </location>
</feature>
<keyword evidence="3" id="KW-0539">Nucleus</keyword>
<comment type="caution">
    <text evidence="5">The sequence shown here is derived from an EMBL/GenBank/DDBJ whole genome shotgun (WGS) entry which is preliminary data.</text>
</comment>
<feature type="domain" description="Symplekin/Pta1 N-terminal" evidence="4">
    <location>
        <begin position="92"/>
        <end position="311"/>
    </location>
</feature>
<sequence>FAMATLLSVSDHIRQLNDARKLVLGDVKLYPSVVKGILPIIAPTSHLELRRWTADFLADTFATPALPSRDKESMQPFVLDTVQSILENPEEDAHVLRSMIQTAASIYPITLRWIMENSYDTITWERITAVKTRILQIWDNADPSVQICCIKFAQKVVLSQSVSGMEPRRGDGLDVSLDKIPPNHALLDPRMLEAEAFGLLDRMLGVLQDNSSDALVVDATLNCLSILVRTRPATSNRIVNTVLNFNPLKLANSPMTPKDRVLAKSMEKTTRMFLIHLAKRDPHNPLTPRIHQQIERLMRMKTEIFDETARKRALDLQQKEMSDAKRLRTLPAGASVSPPEQEIPRLGPPPHTLGAIFTLTSSVPLASFDVGSVPLPLVARLNVSTLVNVDRHALDRAIQTVRDRLTTLAAAPPTLNPNTAPLGVEEDDDDYEPDFYAAEDTEQILNKLDSSPTDLKPPSFDDALQLEAFTLASAPPLTTDGAAAIGKLSISQLVEQLNAAEDPAAKRPKIGFNRFASSFGDRDSLVTLLVRLAAQSTAGLDDVAPKKEDEDASPSASISGEIRGVLHTYIVDDFRKRIDVAVAWLCEEWLNDKLQASRSPDSPIHYEKLALKLLDGILPYLHPQDKILTRFLAEIPQLSPAILSRIKHMCRDPTVVGLALTSLLYLIMMKPPVRELALDTVEGIWEEYEDARPTAGKYLAKYRPAWLENAKRKAEMSLTPPTATANGGVTA</sequence>
<organism evidence="5 6">
    <name type="scientific">Lomentospora prolificans</name>
    <dbReference type="NCBI Taxonomy" id="41688"/>
    <lineage>
        <taxon>Eukaryota</taxon>
        <taxon>Fungi</taxon>
        <taxon>Dikarya</taxon>
        <taxon>Ascomycota</taxon>
        <taxon>Pezizomycotina</taxon>
        <taxon>Sordariomycetes</taxon>
        <taxon>Hypocreomycetidae</taxon>
        <taxon>Microascales</taxon>
        <taxon>Microascaceae</taxon>
        <taxon>Lomentospora</taxon>
    </lineage>
</organism>
<keyword evidence="2" id="KW-0507">mRNA processing</keyword>
<dbReference type="Gene3D" id="1.25.10.10">
    <property type="entry name" value="Leucine-rich Repeat Variant"/>
    <property type="match status" value="1"/>
</dbReference>
<dbReference type="InterPro" id="IPR032460">
    <property type="entry name" value="Symplekin/Pta1_N"/>
</dbReference>
<gene>
    <name evidence="5" type="ORF">jhhlp_002279</name>
</gene>
<proteinExistence type="predicted"/>
<evidence type="ECO:0000313" key="5">
    <source>
        <dbReference type="EMBL" id="PKS10526.1"/>
    </source>
</evidence>
<dbReference type="InterPro" id="IPR021850">
    <property type="entry name" value="Symplekin/Pta1"/>
</dbReference>
<name>A0A2N3NDH9_9PEZI</name>
<dbReference type="InParanoid" id="A0A2N3NDH9"/>
<dbReference type="InterPro" id="IPR016024">
    <property type="entry name" value="ARM-type_fold"/>
</dbReference>
<dbReference type="EMBL" id="NLAX01000008">
    <property type="protein sequence ID" value="PKS10526.1"/>
    <property type="molecule type" value="Genomic_DNA"/>
</dbReference>